<keyword evidence="5" id="KW-1185">Reference proteome</keyword>
<gene>
    <name evidence="4" type="ORF">ACFO4N_03850</name>
</gene>
<dbReference type="EMBL" id="JBHSFW010000001">
    <property type="protein sequence ID" value="MFC4617860.1"/>
    <property type="molecule type" value="Genomic_DNA"/>
</dbReference>
<feature type="transmembrane region" description="Helical" evidence="3">
    <location>
        <begin position="297"/>
        <end position="316"/>
    </location>
</feature>
<keyword evidence="3" id="KW-1133">Transmembrane helix</keyword>
<dbReference type="PANTHER" id="PTHR22550:SF9">
    <property type="entry name" value="STAGE V SPORULATION PROTEIN AF"/>
    <property type="match status" value="1"/>
</dbReference>
<protein>
    <submittedName>
        <fullName evidence="4">Spore germination protein</fullName>
    </submittedName>
</protein>
<feature type="transmembrane region" description="Helical" evidence="3">
    <location>
        <begin position="418"/>
        <end position="443"/>
    </location>
</feature>
<comment type="similarity">
    <text evidence="1">Belongs to the GerABKA family.</text>
</comment>
<sequence>MVASSETQKEPIKKRIKDNKAYMEERIGIGTSFDVGVREMKILGQTIEVYYCNSLTDSESIILLLRELLRLVNLHESGVKVKEVIKNHLAHEQVKEIKTMDEAVDNMLSGLIVILIDGETVGLVIDTRHYPGRQPQEPDVERVVRGARDGFTENIIEDVGLIRRRIRDERFRAEILRIGERSKTDVSICYLKDVVNPGLLKTIKKDLRAIEVDGIPMADKTIEEYLVKQGFNPYPLVRYTERPDVAAAHILEGHILIVTDTSPSIMIFPTTFFHHVQHAEEYRQTPVVGAFLRWSRFIAILMSMFLVPLWLVLVQHDHSLSGWFHYIGPSEHKSHLPLVTQILIAEIGIEIIRMAAIHTPTSLSTALGLIAAVIIGQIGVQVGMFTPEVVLYTSLAAIGAFATPSYELSVANKIIRVILIIIVSIFSVPGFMIGSTAIIVYLAHVKNLDTPYLWPFIPFNPKAMLKIAVRTAMPLAYIRPSIVKPKDNTRRPGKETKNS</sequence>
<feature type="transmembrane region" description="Helical" evidence="3">
    <location>
        <begin position="363"/>
        <end position="383"/>
    </location>
</feature>
<dbReference type="Proteomes" id="UP001596022">
    <property type="component" value="Unassembled WGS sequence"/>
</dbReference>
<feature type="transmembrane region" description="Helical" evidence="3">
    <location>
        <begin position="336"/>
        <end position="356"/>
    </location>
</feature>
<dbReference type="PANTHER" id="PTHR22550">
    <property type="entry name" value="SPORE GERMINATION PROTEIN"/>
    <property type="match status" value="1"/>
</dbReference>
<reference evidence="5" key="1">
    <citation type="journal article" date="2019" name="Int. J. Syst. Evol. Microbiol.">
        <title>The Global Catalogue of Microorganisms (GCM) 10K type strain sequencing project: providing services to taxonomists for standard genome sequencing and annotation.</title>
        <authorList>
            <consortium name="The Broad Institute Genomics Platform"/>
            <consortium name="The Broad Institute Genome Sequencing Center for Infectious Disease"/>
            <person name="Wu L."/>
            <person name="Ma J."/>
        </authorList>
    </citation>
    <scope>NUCLEOTIDE SEQUENCE [LARGE SCALE GENOMIC DNA]</scope>
    <source>
        <strain evidence="5">CGMCC 1.16306</strain>
    </source>
</reference>
<dbReference type="Pfam" id="PF03323">
    <property type="entry name" value="GerA"/>
    <property type="match status" value="1"/>
</dbReference>
<keyword evidence="3" id="KW-0812">Transmembrane</keyword>
<proteinExistence type="inferred from homology"/>
<evidence type="ECO:0000313" key="5">
    <source>
        <dbReference type="Proteomes" id="UP001596022"/>
    </source>
</evidence>
<accession>A0ABV9GMG6</accession>
<name>A0ABV9GMG6_9BACL</name>
<comment type="caution">
    <text evidence="4">The sequence shown here is derived from an EMBL/GenBank/DDBJ whole genome shotgun (WGS) entry which is preliminary data.</text>
</comment>
<feature type="transmembrane region" description="Helical" evidence="3">
    <location>
        <begin position="389"/>
        <end position="406"/>
    </location>
</feature>
<evidence type="ECO:0000313" key="4">
    <source>
        <dbReference type="EMBL" id="MFC4617860.1"/>
    </source>
</evidence>
<organism evidence="4 5">
    <name type="scientific">Camelliibacillus cellulosilyticus</name>
    <dbReference type="NCBI Taxonomy" id="2174486"/>
    <lineage>
        <taxon>Bacteria</taxon>
        <taxon>Bacillati</taxon>
        <taxon>Bacillota</taxon>
        <taxon>Bacilli</taxon>
        <taxon>Bacillales</taxon>
        <taxon>Sporolactobacillaceae</taxon>
        <taxon>Camelliibacillus</taxon>
    </lineage>
</organism>
<evidence type="ECO:0000256" key="2">
    <source>
        <dbReference type="ARBA" id="ARBA00023136"/>
    </source>
</evidence>
<dbReference type="PIRSF" id="PIRSF005690">
    <property type="entry name" value="GerBA"/>
    <property type="match status" value="1"/>
</dbReference>
<evidence type="ECO:0000256" key="3">
    <source>
        <dbReference type="SAM" id="Phobius"/>
    </source>
</evidence>
<dbReference type="InterPro" id="IPR004995">
    <property type="entry name" value="Spore_Ger"/>
</dbReference>
<evidence type="ECO:0000256" key="1">
    <source>
        <dbReference type="ARBA" id="ARBA00005278"/>
    </source>
</evidence>
<keyword evidence="2 3" id="KW-0472">Membrane</keyword>
<dbReference type="RefSeq" id="WP_376844877.1">
    <property type="nucleotide sequence ID" value="NZ_JBHSFW010000001.1"/>
</dbReference>
<dbReference type="InterPro" id="IPR050768">
    <property type="entry name" value="UPF0353/GerABKA_families"/>
</dbReference>